<evidence type="ECO:0000313" key="3">
    <source>
        <dbReference type="Proteomes" id="UP000521872"/>
    </source>
</evidence>
<dbReference type="OrthoDB" id="3236720at2759"/>
<gene>
    <name evidence="2" type="ORF">D9613_006105</name>
</gene>
<dbReference type="EMBL" id="JAACJL010000030">
    <property type="protein sequence ID" value="KAF4617710.1"/>
    <property type="molecule type" value="Genomic_DNA"/>
</dbReference>
<proteinExistence type="predicted"/>
<sequence length="215" mass="23265">MFAKLFNVVAVCAMVAGVTASPLPQVKALAARSMSFDNWMGISSLSGFDNFYGSDNFSGHMSSSQIIIEQEKQLVCHSQSIEIIQQRLLVLQEMAKRIITEQICEVETQTIVFEQFHSSMGHFSGDLRRKSNRSVGYDSNIVSHFGDMVSSDGSLSNSDMGFSGHDLGSHYVVPSGSNWNDGSSPASVQNAFDATKAARNVTVSSNQSSNSTSSQ</sequence>
<protein>
    <submittedName>
        <fullName evidence="2">Uncharacterized protein</fullName>
    </submittedName>
</protein>
<reference evidence="2 3" key="1">
    <citation type="submission" date="2019-12" db="EMBL/GenBank/DDBJ databases">
        <authorList>
            <person name="Floudas D."/>
            <person name="Bentzer J."/>
            <person name="Ahren D."/>
            <person name="Johansson T."/>
            <person name="Persson P."/>
            <person name="Tunlid A."/>
        </authorList>
    </citation>
    <scope>NUCLEOTIDE SEQUENCE [LARGE SCALE GENOMIC DNA]</scope>
    <source>
        <strain evidence="2 3">CBS 102.39</strain>
    </source>
</reference>
<name>A0A8H4QW23_9AGAR</name>
<evidence type="ECO:0000256" key="1">
    <source>
        <dbReference type="SAM" id="SignalP"/>
    </source>
</evidence>
<dbReference type="Proteomes" id="UP000521872">
    <property type="component" value="Unassembled WGS sequence"/>
</dbReference>
<keyword evidence="1" id="KW-0732">Signal</keyword>
<feature type="chain" id="PRO_5034916964" evidence="1">
    <location>
        <begin position="21"/>
        <end position="215"/>
    </location>
</feature>
<evidence type="ECO:0000313" key="2">
    <source>
        <dbReference type="EMBL" id="KAF4617710.1"/>
    </source>
</evidence>
<accession>A0A8H4QW23</accession>
<comment type="caution">
    <text evidence="2">The sequence shown here is derived from an EMBL/GenBank/DDBJ whole genome shotgun (WGS) entry which is preliminary data.</text>
</comment>
<feature type="signal peptide" evidence="1">
    <location>
        <begin position="1"/>
        <end position="20"/>
    </location>
</feature>
<keyword evidence="3" id="KW-1185">Reference proteome</keyword>
<organism evidence="2 3">
    <name type="scientific">Agrocybe pediades</name>
    <dbReference type="NCBI Taxonomy" id="84607"/>
    <lineage>
        <taxon>Eukaryota</taxon>
        <taxon>Fungi</taxon>
        <taxon>Dikarya</taxon>
        <taxon>Basidiomycota</taxon>
        <taxon>Agaricomycotina</taxon>
        <taxon>Agaricomycetes</taxon>
        <taxon>Agaricomycetidae</taxon>
        <taxon>Agaricales</taxon>
        <taxon>Agaricineae</taxon>
        <taxon>Strophariaceae</taxon>
        <taxon>Agrocybe</taxon>
    </lineage>
</organism>
<dbReference type="AlphaFoldDB" id="A0A8H4QW23"/>